<feature type="compositionally biased region" description="Basic residues" evidence="1">
    <location>
        <begin position="1"/>
        <end position="10"/>
    </location>
</feature>
<comment type="caution">
    <text evidence="2">The sequence shown here is derived from an EMBL/GenBank/DDBJ whole genome shotgun (WGS) entry which is preliminary data.</text>
</comment>
<protein>
    <submittedName>
        <fullName evidence="2">Type IV pilus assembly protein PilP</fullName>
    </submittedName>
</protein>
<dbReference type="Pfam" id="PF04351">
    <property type="entry name" value="PilP"/>
    <property type="match status" value="1"/>
</dbReference>
<evidence type="ECO:0000313" key="2">
    <source>
        <dbReference type="EMBL" id="ETR73585.1"/>
    </source>
</evidence>
<reference evidence="3" key="1">
    <citation type="submission" date="2012-11" db="EMBL/GenBank/DDBJ databases">
        <authorList>
            <person name="Lucero-Rivera Y.E."/>
            <person name="Tovar-Ramirez D."/>
        </authorList>
    </citation>
    <scope>NUCLEOTIDE SEQUENCE [LARGE SCALE GENOMIC DNA]</scope>
    <source>
        <strain evidence="3">Araruama</strain>
    </source>
</reference>
<dbReference type="Proteomes" id="UP000189670">
    <property type="component" value="Unassembled WGS sequence"/>
</dbReference>
<name>A0A1V1PFZ0_9BACT</name>
<dbReference type="Gene3D" id="2.30.30.830">
    <property type="match status" value="1"/>
</dbReference>
<feature type="region of interest" description="Disordered" evidence="1">
    <location>
        <begin position="1"/>
        <end position="55"/>
    </location>
</feature>
<accession>A0A1V1PFZ0</accession>
<evidence type="ECO:0000313" key="3">
    <source>
        <dbReference type="Proteomes" id="UP000189670"/>
    </source>
</evidence>
<organism evidence="2 3">
    <name type="scientific">Candidatus Magnetoglobus multicellularis str. Araruama</name>
    <dbReference type="NCBI Taxonomy" id="890399"/>
    <lineage>
        <taxon>Bacteria</taxon>
        <taxon>Pseudomonadati</taxon>
        <taxon>Thermodesulfobacteriota</taxon>
        <taxon>Desulfobacteria</taxon>
        <taxon>Desulfobacterales</taxon>
        <taxon>Desulfobacteraceae</taxon>
        <taxon>Candidatus Magnetoglobus</taxon>
    </lineage>
</organism>
<sequence length="199" mass="22653">MTVNKSKKILPSKNITDIKKPELIEPQQLTPTHKPSKKDEPKAKPDYSSQSIPPDETDMELLLKKLAPKPFKYRPQGKVDPFLPLIVKKKKNVSQKSDRRQKAVRKKRRRILTLLEKFDLSQLKLTAVLRTSKNAVAIVEETSGRGFVVKTGTRIGLHSGCVVDILMDRIIIQETEEVIAGKKLFVTKEMKLNKPDSEF</sequence>
<gene>
    <name evidence="2" type="primary">pilP</name>
    <name evidence="2" type="ORF">OMM_00841</name>
</gene>
<proteinExistence type="predicted"/>
<dbReference type="AlphaFoldDB" id="A0A1V1PFZ0"/>
<dbReference type="InterPro" id="IPR007446">
    <property type="entry name" value="PilP"/>
</dbReference>
<evidence type="ECO:0000256" key="1">
    <source>
        <dbReference type="SAM" id="MobiDB-lite"/>
    </source>
</evidence>
<dbReference type="EMBL" id="ATBP01000050">
    <property type="protein sequence ID" value="ETR73585.1"/>
    <property type="molecule type" value="Genomic_DNA"/>
</dbReference>